<dbReference type="InterPro" id="IPR001279">
    <property type="entry name" value="Metallo-B-lactamas"/>
</dbReference>
<dbReference type="InterPro" id="IPR050855">
    <property type="entry name" value="NDM-1-like"/>
</dbReference>
<sequence length="339" mass="37298">MATTMSGLTRKRELGRGERVLPGIWRLRLPLPWPGIPHCNAWAIAAGDGIVLVDTGLHEPGSMAHLDRALAMVNLRIENVKLLVCTHAHADHYGQAATILERVECELWMHPNHAHMIEAAQNPQATLDRRLEIARQSGVPEAPQRAYEQASKGQGSGIAAVVAPDRDLVAGVEIQTDLGPWKILETPGHAPSHVCLYQEERRILISGDHLVGRISPYYDYGWTADPAGEFLESLSAVEDLDMRLCLAGHARPFTDVQAHINANRVLVAERLEACVTMLATADPVTVFEAIPLVYGPEITRENAGWWLNETLCYLRHLELAGVAACLRDDPSQAARWTLA</sequence>
<dbReference type="Pfam" id="PF00753">
    <property type="entry name" value="Lactamase_B"/>
    <property type="match status" value="1"/>
</dbReference>
<dbReference type="EMBL" id="CAFBMX010000008">
    <property type="protein sequence ID" value="CAB4938692.1"/>
    <property type="molecule type" value="Genomic_DNA"/>
</dbReference>
<evidence type="ECO:0000259" key="1">
    <source>
        <dbReference type="SMART" id="SM00849"/>
    </source>
</evidence>
<organism evidence="2">
    <name type="scientific">freshwater metagenome</name>
    <dbReference type="NCBI Taxonomy" id="449393"/>
    <lineage>
        <taxon>unclassified sequences</taxon>
        <taxon>metagenomes</taxon>
        <taxon>ecological metagenomes</taxon>
    </lineage>
</organism>
<evidence type="ECO:0000313" key="2">
    <source>
        <dbReference type="EMBL" id="CAB4938692.1"/>
    </source>
</evidence>
<proteinExistence type="predicted"/>
<dbReference type="PANTHER" id="PTHR42951:SF17">
    <property type="entry name" value="METALLO-BETA-LACTAMASE DOMAIN-CONTAINING PROTEIN"/>
    <property type="match status" value="1"/>
</dbReference>
<dbReference type="SUPFAM" id="SSF56281">
    <property type="entry name" value="Metallo-hydrolase/oxidoreductase"/>
    <property type="match status" value="1"/>
</dbReference>
<gene>
    <name evidence="2" type="ORF">UFOPK3674_01672</name>
</gene>
<accession>A0A6J7J8H0</accession>
<dbReference type="PANTHER" id="PTHR42951">
    <property type="entry name" value="METALLO-BETA-LACTAMASE DOMAIN-CONTAINING"/>
    <property type="match status" value="1"/>
</dbReference>
<dbReference type="AlphaFoldDB" id="A0A6J7J8H0"/>
<reference evidence="2" key="1">
    <citation type="submission" date="2020-05" db="EMBL/GenBank/DDBJ databases">
        <authorList>
            <person name="Chiriac C."/>
            <person name="Salcher M."/>
            <person name="Ghai R."/>
            <person name="Kavagutti S V."/>
        </authorList>
    </citation>
    <scope>NUCLEOTIDE SEQUENCE</scope>
</reference>
<dbReference type="InterPro" id="IPR036866">
    <property type="entry name" value="RibonucZ/Hydroxyglut_hydro"/>
</dbReference>
<dbReference type="Gene3D" id="3.60.15.10">
    <property type="entry name" value="Ribonuclease Z/Hydroxyacylglutathione hydrolase-like"/>
    <property type="match status" value="1"/>
</dbReference>
<name>A0A6J7J8H0_9ZZZZ</name>
<feature type="domain" description="Metallo-beta-lactamase" evidence="1">
    <location>
        <begin position="38"/>
        <end position="249"/>
    </location>
</feature>
<protein>
    <submittedName>
        <fullName evidence="2">Unannotated protein</fullName>
    </submittedName>
</protein>
<dbReference type="SMART" id="SM00849">
    <property type="entry name" value="Lactamase_B"/>
    <property type="match status" value="1"/>
</dbReference>